<keyword evidence="2" id="KW-1185">Reference proteome</keyword>
<proteinExistence type="predicted"/>
<name>A0ABT5K9K9_9BURK</name>
<protein>
    <recommendedName>
        <fullName evidence="3">Solute-binding protein family 3/N-terminal domain-containing protein</fullName>
    </recommendedName>
</protein>
<sequence>MCPSGGGERLRWRIALPLLMCLLDPLKRSALLVVVLTCLAHGLAAASAITELRVVVPSLPSSAAAYSNYFPQLLRLALEKTKPSDGPYRIEYFKGLLSSPRQVSELKNNTGLIDLIWDGSDKQREADLLPIRISLLRQLNDYRVFLIRAEDQEKFQNLRSLDELRQFSAGSGVNWPSTAVLRANGLRGETSTVYENLFAMLGAKRFDYFPRGLHEAWVEQQAHADKGLAVESSIFLHYEVPVYFFVSRDRPELADRIARGLNIALKDGSFEALFLSIPSFRRGLAEIKASQRRIFELKPQ</sequence>
<organism evidence="1 2">
    <name type="scientific">Roseateles albus</name>
    <dbReference type="NCBI Taxonomy" id="2987525"/>
    <lineage>
        <taxon>Bacteria</taxon>
        <taxon>Pseudomonadati</taxon>
        <taxon>Pseudomonadota</taxon>
        <taxon>Betaproteobacteria</taxon>
        <taxon>Burkholderiales</taxon>
        <taxon>Sphaerotilaceae</taxon>
        <taxon>Roseateles</taxon>
    </lineage>
</organism>
<dbReference type="RefSeq" id="WP_273599060.1">
    <property type="nucleotide sequence ID" value="NZ_JAQQXT010000002.1"/>
</dbReference>
<dbReference type="Proteomes" id="UP001221189">
    <property type="component" value="Unassembled WGS sequence"/>
</dbReference>
<reference evidence="1 2" key="1">
    <citation type="submission" date="2022-10" db="EMBL/GenBank/DDBJ databases">
        <title>Paucibacter sp. hw1 Genome sequencing.</title>
        <authorList>
            <person name="Park S."/>
        </authorList>
    </citation>
    <scope>NUCLEOTIDE SEQUENCE [LARGE SCALE GENOMIC DNA]</scope>
    <source>
        <strain evidence="2">hw1</strain>
    </source>
</reference>
<evidence type="ECO:0008006" key="3">
    <source>
        <dbReference type="Google" id="ProtNLM"/>
    </source>
</evidence>
<dbReference type="SUPFAM" id="SSF53850">
    <property type="entry name" value="Periplasmic binding protein-like II"/>
    <property type="match status" value="1"/>
</dbReference>
<gene>
    <name evidence="1" type="ORF">PRZ03_03535</name>
</gene>
<accession>A0ABT5K9K9</accession>
<comment type="caution">
    <text evidence="1">The sequence shown here is derived from an EMBL/GenBank/DDBJ whole genome shotgun (WGS) entry which is preliminary data.</text>
</comment>
<evidence type="ECO:0000313" key="2">
    <source>
        <dbReference type="Proteomes" id="UP001221189"/>
    </source>
</evidence>
<dbReference type="EMBL" id="JAQQXT010000002">
    <property type="protein sequence ID" value="MDC8770634.1"/>
    <property type="molecule type" value="Genomic_DNA"/>
</dbReference>
<evidence type="ECO:0000313" key="1">
    <source>
        <dbReference type="EMBL" id="MDC8770634.1"/>
    </source>
</evidence>